<protein>
    <submittedName>
        <fullName evidence="2">Uncharacterized protein</fullName>
    </submittedName>
</protein>
<dbReference type="Proteomes" id="UP000184488">
    <property type="component" value="Unassembled WGS sequence"/>
</dbReference>
<proteinExistence type="predicted"/>
<keyword evidence="1" id="KW-0472">Membrane</keyword>
<accession>A0A1M6FZ29</accession>
<keyword evidence="3" id="KW-1185">Reference proteome</keyword>
<feature type="transmembrane region" description="Helical" evidence="1">
    <location>
        <begin position="62"/>
        <end position="82"/>
    </location>
</feature>
<evidence type="ECO:0000313" key="3">
    <source>
        <dbReference type="Proteomes" id="UP000184488"/>
    </source>
</evidence>
<evidence type="ECO:0000256" key="1">
    <source>
        <dbReference type="SAM" id="Phobius"/>
    </source>
</evidence>
<keyword evidence="1" id="KW-0812">Transmembrane</keyword>
<feature type="transmembrane region" description="Helical" evidence="1">
    <location>
        <begin position="30"/>
        <end position="50"/>
    </location>
</feature>
<feature type="transmembrane region" description="Helical" evidence="1">
    <location>
        <begin position="88"/>
        <end position="106"/>
    </location>
</feature>
<organism evidence="2 3">
    <name type="scientific">Flavobacterium terrae</name>
    <dbReference type="NCBI Taxonomy" id="415425"/>
    <lineage>
        <taxon>Bacteria</taxon>
        <taxon>Pseudomonadati</taxon>
        <taxon>Bacteroidota</taxon>
        <taxon>Flavobacteriia</taxon>
        <taxon>Flavobacteriales</taxon>
        <taxon>Flavobacteriaceae</taxon>
        <taxon>Flavobacterium</taxon>
    </lineage>
</organism>
<evidence type="ECO:0000313" key="2">
    <source>
        <dbReference type="EMBL" id="SHJ02894.1"/>
    </source>
</evidence>
<dbReference type="EMBL" id="FQZI01000004">
    <property type="protein sequence ID" value="SHJ02894.1"/>
    <property type="molecule type" value="Genomic_DNA"/>
</dbReference>
<gene>
    <name evidence="2" type="ORF">SAMN05444363_2420</name>
</gene>
<sequence length="111" mass="12735">MKNLFNLNLFIIGAPIVMCLMGLLDENFLLWGLLSTMLTGLFQVVFGIAMLIDEPKNKHLQLYFSCVILFFCIWLTSLKFGYVNFGNTVLFTIPPCLALYLTVIIYKKIEK</sequence>
<feature type="transmembrane region" description="Helical" evidence="1">
    <location>
        <begin position="7"/>
        <end position="24"/>
    </location>
</feature>
<name>A0A1M6FZ29_9FLAO</name>
<keyword evidence="1" id="KW-1133">Transmembrane helix</keyword>
<dbReference type="STRING" id="415425.SAMN05444363_2420"/>
<reference evidence="3" key="1">
    <citation type="submission" date="2016-11" db="EMBL/GenBank/DDBJ databases">
        <authorList>
            <person name="Varghese N."/>
            <person name="Submissions S."/>
        </authorList>
    </citation>
    <scope>NUCLEOTIDE SEQUENCE [LARGE SCALE GENOMIC DNA]</scope>
    <source>
        <strain evidence="3">DSM 18829</strain>
    </source>
</reference>
<dbReference type="AlphaFoldDB" id="A0A1M6FZ29"/>